<dbReference type="Pfam" id="PF02984">
    <property type="entry name" value="Cyclin_C"/>
    <property type="match status" value="1"/>
</dbReference>
<gene>
    <name evidence="8" type="ORF">DFQ27_006671</name>
</gene>
<dbReference type="Proteomes" id="UP000807716">
    <property type="component" value="Unassembled WGS sequence"/>
</dbReference>
<evidence type="ECO:0000256" key="3">
    <source>
        <dbReference type="ARBA" id="ARBA00023306"/>
    </source>
</evidence>
<dbReference type="Pfam" id="PF00134">
    <property type="entry name" value="Cyclin_N"/>
    <property type="match status" value="1"/>
</dbReference>
<dbReference type="AlphaFoldDB" id="A0A9P6QJA8"/>
<feature type="region of interest" description="Disordered" evidence="5">
    <location>
        <begin position="75"/>
        <end position="199"/>
    </location>
</feature>
<dbReference type="InterPro" id="IPR013763">
    <property type="entry name" value="Cyclin-like_dom"/>
</dbReference>
<organism evidence="8 9">
    <name type="scientific">Actinomortierella ambigua</name>
    <dbReference type="NCBI Taxonomy" id="1343610"/>
    <lineage>
        <taxon>Eukaryota</taxon>
        <taxon>Fungi</taxon>
        <taxon>Fungi incertae sedis</taxon>
        <taxon>Mucoromycota</taxon>
        <taxon>Mortierellomycotina</taxon>
        <taxon>Mortierellomycetes</taxon>
        <taxon>Mortierellales</taxon>
        <taxon>Mortierellaceae</taxon>
        <taxon>Actinomortierella</taxon>
    </lineage>
</organism>
<comment type="similarity">
    <text evidence="4">Belongs to the cyclin family.</text>
</comment>
<evidence type="ECO:0000256" key="5">
    <source>
        <dbReference type="SAM" id="MobiDB-lite"/>
    </source>
</evidence>
<evidence type="ECO:0000313" key="8">
    <source>
        <dbReference type="EMBL" id="KAG0270459.1"/>
    </source>
</evidence>
<sequence>MASKAALAEVTNLPSATQNRDGSRTTQRSTVRRPHSVVPQVTLQQPVPLLTTSSASLTTGMRALSIVQHRIVKTTAGQNAKAHTGNNGQKPNAPRPPLVTTSRSSWLKATPPSSTFPSAKPPASVTTNGLKQQQQQQQQQQQAEARRAPKPPPAPRLPPGARQQTMVRPPRTTHPTGAETALLKRSLRPQSSRLSVYTDQDMSMVTPKVATRTVTTARRAVVSNASSKPLVSTTSTSSSTARSNMRIPIPPQQQQQRHRERRGPAAPTNTASAPTEHLPAPRKRELIIPAVPMFDSELFLDVDIEMVDKDGSARHRRTLSDNLAVDMMSMDMSSEDASRTNGDYNGHSNEDDNDEYDPDPVFVSEYQADIFAYKRELEIKLMPDPDFMDRQPELTWHYRVHLIEWLIQVHERFGLLQETLHLCVNYLDRFLSRMVITVDKLQLAGIVALLLASKYEEIQSPSIQTLVELASHQYTAEQVRSAEIQMLRALQYDMGHPGPMSFLRRISRVDGYDVDLRTMAKYLVDVTLCDHRFVVVPSSMVAAIAYRTSMLLLLDRAKGCWTDQHERWSGYAESTLAAGVNVLLNMLERPELTHPVLFEKYQDPQLLSPSTYVHGLVVELLCALRL</sequence>
<feature type="region of interest" description="Disordered" evidence="5">
    <location>
        <begin position="1"/>
        <end position="39"/>
    </location>
</feature>
<keyword evidence="9" id="KW-1185">Reference proteome</keyword>
<feature type="region of interest" description="Disordered" evidence="5">
    <location>
        <begin position="220"/>
        <end position="278"/>
    </location>
</feature>
<protein>
    <recommendedName>
        <fullName evidence="10">Cyclin N-terminal domain-containing protein</fullName>
    </recommendedName>
</protein>
<evidence type="ECO:0000313" key="9">
    <source>
        <dbReference type="Proteomes" id="UP000807716"/>
    </source>
</evidence>
<reference evidence="8" key="1">
    <citation type="journal article" date="2020" name="Fungal Divers.">
        <title>Resolving the Mortierellaceae phylogeny through synthesis of multi-gene phylogenetics and phylogenomics.</title>
        <authorList>
            <person name="Vandepol N."/>
            <person name="Liber J."/>
            <person name="Desiro A."/>
            <person name="Na H."/>
            <person name="Kennedy M."/>
            <person name="Barry K."/>
            <person name="Grigoriev I.V."/>
            <person name="Miller A.N."/>
            <person name="O'Donnell K."/>
            <person name="Stajich J.E."/>
            <person name="Bonito G."/>
        </authorList>
    </citation>
    <scope>NUCLEOTIDE SEQUENCE</scope>
    <source>
        <strain evidence="8">BC1065</strain>
    </source>
</reference>
<evidence type="ECO:0000259" key="6">
    <source>
        <dbReference type="SMART" id="SM00385"/>
    </source>
</evidence>
<dbReference type="InterPro" id="IPR039361">
    <property type="entry name" value="Cyclin"/>
</dbReference>
<evidence type="ECO:0000256" key="2">
    <source>
        <dbReference type="ARBA" id="ARBA00023127"/>
    </source>
</evidence>
<name>A0A9P6QJA8_9FUNG</name>
<feature type="compositionally biased region" description="Polar residues" evidence="5">
    <location>
        <begin position="99"/>
        <end position="117"/>
    </location>
</feature>
<feature type="compositionally biased region" description="Polar residues" evidence="5">
    <location>
        <begin position="188"/>
        <end position="199"/>
    </location>
</feature>
<dbReference type="SMART" id="SM01332">
    <property type="entry name" value="Cyclin_C"/>
    <property type="match status" value="1"/>
</dbReference>
<evidence type="ECO:0008006" key="10">
    <source>
        <dbReference type="Google" id="ProtNLM"/>
    </source>
</evidence>
<feature type="domain" description="Cyclin C-terminal" evidence="7">
    <location>
        <begin position="497"/>
        <end position="610"/>
    </location>
</feature>
<dbReference type="GO" id="GO:0051301">
    <property type="term" value="P:cell division"/>
    <property type="evidence" value="ECO:0007669"/>
    <property type="project" value="UniProtKB-KW"/>
</dbReference>
<feature type="compositionally biased region" description="Low complexity" evidence="5">
    <location>
        <begin position="132"/>
        <end position="143"/>
    </location>
</feature>
<comment type="caution">
    <text evidence="8">The sequence shown here is derived from an EMBL/GenBank/DDBJ whole genome shotgun (WGS) entry which is preliminary data.</text>
</comment>
<dbReference type="SUPFAM" id="SSF47954">
    <property type="entry name" value="Cyclin-like"/>
    <property type="match status" value="2"/>
</dbReference>
<feature type="domain" description="Cyclin-like" evidence="6">
    <location>
        <begin position="404"/>
        <end position="488"/>
    </location>
</feature>
<proteinExistence type="inferred from homology"/>
<keyword evidence="3" id="KW-0131">Cell cycle</keyword>
<dbReference type="FunFam" id="1.10.472.10:FF:000001">
    <property type="entry name" value="G2/mitotic-specific cyclin"/>
    <property type="match status" value="1"/>
</dbReference>
<dbReference type="PROSITE" id="PS00292">
    <property type="entry name" value="CYCLINS"/>
    <property type="match status" value="1"/>
</dbReference>
<dbReference type="PANTHER" id="PTHR10177">
    <property type="entry name" value="CYCLINS"/>
    <property type="match status" value="1"/>
</dbReference>
<dbReference type="OrthoDB" id="5590282at2759"/>
<dbReference type="InterPro" id="IPR048258">
    <property type="entry name" value="Cyclins_cyclin-box"/>
</dbReference>
<dbReference type="SMART" id="SM00385">
    <property type="entry name" value="CYCLIN"/>
    <property type="match status" value="2"/>
</dbReference>
<feature type="region of interest" description="Disordered" evidence="5">
    <location>
        <begin position="332"/>
        <end position="357"/>
    </location>
</feature>
<evidence type="ECO:0000256" key="1">
    <source>
        <dbReference type="ARBA" id="ARBA00022618"/>
    </source>
</evidence>
<dbReference type="Gene3D" id="1.10.472.10">
    <property type="entry name" value="Cyclin-like"/>
    <property type="match status" value="2"/>
</dbReference>
<feature type="compositionally biased region" description="Low complexity" evidence="5">
    <location>
        <begin position="264"/>
        <end position="275"/>
    </location>
</feature>
<dbReference type="InterPro" id="IPR036915">
    <property type="entry name" value="Cyclin-like_sf"/>
</dbReference>
<keyword evidence="2 4" id="KW-0195">Cyclin</keyword>
<keyword evidence="1" id="KW-0132">Cell division</keyword>
<evidence type="ECO:0000256" key="4">
    <source>
        <dbReference type="RuleBase" id="RU000383"/>
    </source>
</evidence>
<dbReference type="InterPro" id="IPR004367">
    <property type="entry name" value="Cyclin_C-dom"/>
</dbReference>
<evidence type="ECO:0000259" key="7">
    <source>
        <dbReference type="SMART" id="SM01332"/>
    </source>
</evidence>
<feature type="compositionally biased region" description="Polar residues" evidence="5">
    <location>
        <begin position="12"/>
        <end position="29"/>
    </location>
</feature>
<dbReference type="EMBL" id="JAAAJB010000005">
    <property type="protein sequence ID" value="KAG0270459.1"/>
    <property type="molecule type" value="Genomic_DNA"/>
</dbReference>
<accession>A0A9P6QJA8</accession>
<feature type="domain" description="Cyclin-like" evidence="6">
    <location>
        <begin position="501"/>
        <end position="585"/>
    </location>
</feature>
<dbReference type="InterPro" id="IPR006671">
    <property type="entry name" value="Cyclin_N"/>
</dbReference>